<name>A0A2S1YIX9_9FLAO</name>
<proteinExistence type="predicted"/>
<gene>
    <name evidence="1" type="ORF">HYN56_07200</name>
</gene>
<evidence type="ECO:0000313" key="1">
    <source>
        <dbReference type="EMBL" id="AWK04029.1"/>
    </source>
</evidence>
<dbReference type="RefSeq" id="WP_109191556.1">
    <property type="nucleotide sequence ID" value="NZ_CP029255.1"/>
</dbReference>
<organism evidence="1 2">
    <name type="scientific">Flavobacterium crocinum</name>
    <dbReference type="NCBI Taxonomy" id="2183896"/>
    <lineage>
        <taxon>Bacteria</taxon>
        <taxon>Pseudomonadati</taxon>
        <taxon>Bacteroidota</taxon>
        <taxon>Flavobacteriia</taxon>
        <taxon>Flavobacteriales</taxon>
        <taxon>Flavobacteriaceae</taxon>
        <taxon>Flavobacterium</taxon>
    </lineage>
</organism>
<dbReference type="EMBL" id="CP029255">
    <property type="protein sequence ID" value="AWK04029.1"/>
    <property type="molecule type" value="Genomic_DNA"/>
</dbReference>
<reference evidence="1 2" key="1">
    <citation type="submission" date="2018-05" db="EMBL/GenBank/DDBJ databases">
        <title>Genome sequencing of Flavobacterium sp. HYN0056.</title>
        <authorList>
            <person name="Yi H."/>
            <person name="Baek C."/>
        </authorList>
    </citation>
    <scope>NUCLEOTIDE SEQUENCE [LARGE SCALE GENOMIC DNA]</scope>
    <source>
        <strain evidence="1 2">HYN0056</strain>
    </source>
</reference>
<sequence length="237" mass="27100">MKVKLLTTISFFTYQLSISQTEKLLHGKVISNNNPLNQVEVINKTAKTSTTTNALGEFSILVKAKDSLLFFTKDYFFTRIKVTSENIQTNNLVVKMIPKPEELEEVIIPAEIKFDPLPPDPETVAEIDRDKRAKDLKQYIPQYNDGSITNGMQTSFKFSLGRSREKDEPESVFKKLIRKTCSNDFFTKNLKIAAEQKELFIDFCDADPKSKSIAENPNILTTIEFLTAKNEEFKKLK</sequence>
<accession>A0A2S1YIX9</accession>
<dbReference type="InterPro" id="IPR008969">
    <property type="entry name" value="CarboxyPept-like_regulatory"/>
</dbReference>
<dbReference type="Proteomes" id="UP000245250">
    <property type="component" value="Chromosome"/>
</dbReference>
<dbReference type="OrthoDB" id="1431099at2"/>
<keyword evidence="2" id="KW-1185">Reference proteome</keyword>
<dbReference type="SUPFAM" id="SSF49464">
    <property type="entry name" value="Carboxypeptidase regulatory domain-like"/>
    <property type="match status" value="1"/>
</dbReference>
<dbReference type="AlphaFoldDB" id="A0A2S1YIX9"/>
<protein>
    <recommendedName>
        <fullName evidence="3">Carboxypeptidase-like regulatory domain-containing protein</fullName>
    </recommendedName>
</protein>
<evidence type="ECO:0000313" key="2">
    <source>
        <dbReference type="Proteomes" id="UP000245250"/>
    </source>
</evidence>
<evidence type="ECO:0008006" key="3">
    <source>
        <dbReference type="Google" id="ProtNLM"/>
    </source>
</evidence>
<dbReference type="Pfam" id="PF13715">
    <property type="entry name" value="CarbopepD_reg_2"/>
    <property type="match status" value="1"/>
</dbReference>
<dbReference type="KEGG" id="fcr:HYN56_07200"/>